<protein>
    <recommendedName>
        <fullName evidence="3">SMI1/KNR4 family protein</fullName>
    </recommendedName>
</protein>
<dbReference type="EMBL" id="FZOF01000020">
    <property type="protein sequence ID" value="SNT29993.1"/>
    <property type="molecule type" value="Genomic_DNA"/>
</dbReference>
<proteinExistence type="predicted"/>
<organism evidence="1 2">
    <name type="scientific">Actinacidiphila glaucinigra</name>
    <dbReference type="NCBI Taxonomy" id="235986"/>
    <lineage>
        <taxon>Bacteria</taxon>
        <taxon>Bacillati</taxon>
        <taxon>Actinomycetota</taxon>
        <taxon>Actinomycetes</taxon>
        <taxon>Kitasatosporales</taxon>
        <taxon>Streptomycetaceae</taxon>
        <taxon>Actinacidiphila</taxon>
    </lineage>
</organism>
<reference evidence="1" key="1">
    <citation type="submission" date="2017-06" db="EMBL/GenBank/DDBJ databases">
        <authorList>
            <person name="Kim H.J."/>
            <person name="Triplett B.A."/>
        </authorList>
    </citation>
    <scope>NUCLEOTIDE SEQUENCE [LARGE SCALE GENOMIC DNA]</scope>
    <source>
        <strain evidence="1">CGMCC 4.1858</strain>
    </source>
</reference>
<dbReference type="AlphaFoldDB" id="A0A239LJI8"/>
<dbReference type="Proteomes" id="UP000198280">
    <property type="component" value="Unassembled WGS sequence"/>
</dbReference>
<evidence type="ECO:0008006" key="3">
    <source>
        <dbReference type="Google" id="ProtNLM"/>
    </source>
</evidence>
<evidence type="ECO:0000313" key="1">
    <source>
        <dbReference type="EMBL" id="SNT29993.1"/>
    </source>
</evidence>
<keyword evidence="2" id="KW-1185">Reference proteome</keyword>
<name>A0A239LJI8_9ACTN</name>
<evidence type="ECO:0000313" key="2">
    <source>
        <dbReference type="Proteomes" id="UP000198280"/>
    </source>
</evidence>
<sequence>MALLSAHNGSEETSATGYLLPRHTLLSAAQMARHRPVSAAPEARWWVPLAITGTGEYLVVDHRPGPGYGAVLQVDHEVGLAGRKAWPSLLALVTELGGVLESGTPLKMPGCPAYRPVGGHRLNWELVPDSTDPRVRLREAWQRAEQRLLSTAPDAFACLRPPARPQDIRAAETPAPLHAQLRALFLLHDGADAPGGHNIVPGGYRLYSAAELRIAHGRMKDAARAAAPEVGFLALSGEAVVGGSPRPVPDSEQVPTHSSRSGHACPVNVSWIPFAVSVTGDELLLCQERGTRHGSVLVWDPGVNDYRTRWLDLVELCEDVAR</sequence>
<gene>
    <name evidence="1" type="ORF">SAMN05216252_12014</name>
</gene>
<accession>A0A239LJI8</accession>